<dbReference type="AlphaFoldDB" id="A0A8S0SFR8"/>
<sequence>SKRRSAANPPPKNRINRQQKSSQWTNWKNSPTTLAATNSIEVDDVGIDGGSNGWTRKTHQQIKLNTGIFQF</sequence>
<dbReference type="Gramene" id="OE9A019823T1">
    <property type="protein sequence ID" value="OE9A019823C1"/>
    <property type="gene ID" value="OE9A019823"/>
</dbReference>
<feature type="non-terminal residue" evidence="2">
    <location>
        <position position="1"/>
    </location>
</feature>
<evidence type="ECO:0000313" key="3">
    <source>
        <dbReference type="Proteomes" id="UP000594638"/>
    </source>
</evidence>
<reference evidence="2 3" key="1">
    <citation type="submission" date="2019-12" db="EMBL/GenBank/DDBJ databases">
        <authorList>
            <person name="Alioto T."/>
            <person name="Alioto T."/>
            <person name="Gomez Garrido J."/>
        </authorList>
    </citation>
    <scope>NUCLEOTIDE SEQUENCE [LARGE SCALE GENOMIC DNA]</scope>
</reference>
<evidence type="ECO:0000313" key="2">
    <source>
        <dbReference type="EMBL" id="CAA2990862.1"/>
    </source>
</evidence>
<protein>
    <submittedName>
        <fullName evidence="2">Uncharacterized protein</fullName>
    </submittedName>
</protein>
<keyword evidence="3" id="KW-1185">Reference proteome</keyword>
<organism evidence="2 3">
    <name type="scientific">Olea europaea subsp. europaea</name>
    <dbReference type="NCBI Taxonomy" id="158383"/>
    <lineage>
        <taxon>Eukaryota</taxon>
        <taxon>Viridiplantae</taxon>
        <taxon>Streptophyta</taxon>
        <taxon>Embryophyta</taxon>
        <taxon>Tracheophyta</taxon>
        <taxon>Spermatophyta</taxon>
        <taxon>Magnoliopsida</taxon>
        <taxon>eudicotyledons</taxon>
        <taxon>Gunneridae</taxon>
        <taxon>Pentapetalae</taxon>
        <taxon>asterids</taxon>
        <taxon>lamiids</taxon>
        <taxon>Lamiales</taxon>
        <taxon>Oleaceae</taxon>
        <taxon>Oleeae</taxon>
        <taxon>Olea</taxon>
    </lineage>
</organism>
<accession>A0A8S0SFR8</accession>
<feature type="non-terminal residue" evidence="2">
    <location>
        <position position="71"/>
    </location>
</feature>
<feature type="compositionally biased region" description="Polar residues" evidence="1">
    <location>
        <begin position="16"/>
        <end position="32"/>
    </location>
</feature>
<name>A0A8S0SFR8_OLEEU</name>
<gene>
    <name evidence="2" type="ORF">OLEA9_A019823</name>
</gene>
<dbReference type="EMBL" id="CACTIH010004442">
    <property type="protein sequence ID" value="CAA2990862.1"/>
    <property type="molecule type" value="Genomic_DNA"/>
</dbReference>
<feature type="region of interest" description="Disordered" evidence="1">
    <location>
        <begin position="1"/>
        <end position="32"/>
    </location>
</feature>
<comment type="caution">
    <text evidence="2">The sequence shown here is derived from an EMBL/GenBank/DDBJ whole genome shotgun (WGS) entry which is preliminary data.</text>
</comment>
<proteinExistence type="predicted"/>
<dbReference type="Proteomes" id="UP000594638">
    <property type="component" value="Unassembled WGS sequence"/>
</dbReference>
<evidence type="ECO:0000256" key="1">
    <source>
        <dbReference type="SAM" id="MobiDB-lite"/>
    </source>
</evidence>